<dbReference type="Proteomes" id="UP001558713">
    <property type="component" value="Unassembled WGS sequence"/>
</dbReference>
<sequence>MIEFKSSSTRTLTLPISLLPRTRREISLTTSVKQNISCARRLTLVMTLISRQVLGNRDIRRVNVPVFELLNSIMPPISCDGNDHEMKVMMYLLRNKLGNGQVL</sequence>
<proteinExistence type="predicted"/>
<evidence type="ECO:0000313" key="1">
    <source>
        <dbReference type="EMBL" id="KAL1209690.1"/>
    </source>
</evidence>
<dbReference type="EMBL" id="JBANAX010000409">
    <property type="protein sequence ID" value="KAL1209690.1"/>
    <property type="molecule type" value="Genomic_DNA"/>
</dbReference>
<gene>
    <name evidence="1" type="ORF">V5N11_015899</name>
</gene>
<protein>
    <submittedName>
        <fullName evidence="1">Uncharacterized protein</fullName>
    </submittedName>
</protein>
<reference evidence="1 2" key="1">
    <citation type="submission" date="2024-04" db="EMBL/GenBank/DDBJ databases">
        <title>Genome assembly C_amara_ONT_v2.</title>
        <authorList>
            <person name="Yant L."/>
            <person name="Moore C."/>
            <person name="Slenker M."/>
        </authorList>
    </citation>
    <scope>NUCLEOTIDE SEQUENCE [LARGE SCALE GENOMIC DNA]</scope>
    <source>
        <tissue evidence="1">Leaf</tissue>
    </source>
</reference>
<accession>A0ABD1ASF9</accession>
<dbReference type="AlphaFoldDB" id="A0ABD1ASF9"/>
<organism evidence="1 2">
    <name type="scientific">Cardamine amara subsp. amara</name>
    <dbReference type="NCBI Taxonomy" id="228776"/>
    <lineage>
        <taxon>Eukaryota</taxon>
        <taxon>Viridiplantae</taxon>
        <taxon>Streptophyta</taxon>
        <taxon>Embryophyta</taxon>
        <taxon>Tracheophyta</taxon>
        <taxon>Spermatophyta</taxon>
        <taxon>Magnoliopsida</taxon>
        <taxon>eudicotyledons</taxon>
        <taxon>Gunneridae</taxon>
        <taxon>Pentapetalae</taxon>
        <taxon>rosids</taxon>
        <taxon>malvids</taxon>
        <taxon>Brassicales</taxon>
        <taxon>Brassicaceae</taxon>
        <taxon>Cardamineae</taxon>
        <taxon>Cardamine</taxon>
    </lineage>
</organism>
<evidence type="ECO:0000313" key="2">
    <source>
        <dbReference type="Proteomes" id="UP001558713"/>
    </source>
</evidence>
<keyword evidence="2" id="KW-1185">Reference proteome</keyword>
<comment type="caution">
    <text evidence="1">The sequence shown here is derived from an EMBL/GenBank/DDBJ whole genome shotgun (WGS) entry which is preliminary data.</text>
</comment>
<name>A0ABD1ASF9_CARAN</name>